<comment type="caution">
    <text evidence="2">The sequence shown here is derived from an EMBL/GenBank/DDBJ whole genome shotgun (WGS) entry which is preliminary data.</text>
</comment>
<keyword evidence="2" id="KW-0808">Transferase</keyword>
<protein>
    <submittedName>
        <fullName evidence="2">Signal transduction histidine kinase</fullName>
    </submittedName>
</protein>
<keyword evidence="1" id="KW-1133">Transmembrane helix</keyword>
<organism evidence="2 3">
    <name type="scientific">Lederbergia wuyishanensis</name>
    <dbReference type="NCBI Taxonomy" id="1347903"/>
    <lineage>
        <taxon>Bacteria</taxon>
        <taxon>Bacillati</taxon>
        <taxon>Bacillota</taxon>
        <taxon>Bacilli</taxon>
        <taxon>Bacillales</taxon>
        <taxon>Bacillaceae</taxon>
        <taxon>Lederbergia</taxon>
    </lineage>
</organism>
<evidence type="ECO:0000313" key="2">
    <source>
        <dbReference type="EMBL" id="MDQ0341845.1"/>
    </source>
</evidence>
<keyword evidence="1" id="KW-0472">Membrane</keyword>
<feature type="transmembrane region" description="Helical" evidence="1">
    <location>
        <begin position="12"/>
        <end position="34"/>
    </location>
</feature>
<evidence type="ECO:0000256" key="1">
    <source>
        <dbReference type="SAM" id="Phobius"/>
    </source>
</evidence>
<proteinExistence type="predicted"/>
<dbReference type="GO" id="GO:0016301">
    <property type="term" value="F:kinase activity"/>
    <property type="evidence" value="ECO:0007669"/>
    <property type="project" value="UniProtKB-KW"/>
</dbReference>
<keyword evidence="3" id="KW-1185">Reference proteome</keyword>
<dbReference type="Proteomes" id="UP001232343">
    <property type="component" value="Unassembled WGS sequence"/>
</dbReference>
<sequence length="153" mass="17648">MNDKFLGKGWISYLLVMLLGIITSGIGLVLWFFLKDTLMIILLYYSIDKWKVPAADQFSFLILGILWMVFVFIVFHFYNKGKQNGQLLQLFLIITGCQSLLLFICESIMIILDKGKLSNIYLLISEFLIGSIFISCSLFIKTKRKNHKVSAKF</sequence>
<feature type="transmembrane region" description="Helical" evidence="1">
    <location>
        <begin position="58"/>
        <end position="78"/>
    </location>
</feature>
<feature type="transmembrane region" description="Helical" evidence="1">
    <location>
        <begin position="90"/>
        <end position="112"/>
    </location>
</feature>
<keyword evidence="2" id="KW-0418">Kinase</keyword>
<evidence type="ECO:0000313" key="3">
    <source>
        <dbReference type="Proteomes" id="UP001232343"/>
    </source>
</evidence>
<accession>A0ABU0D0B9</accession>
<reference evidence="2 3" key="1">
    <citation type="submission" date="2023-07" db="EMBL/GenBank/DDBJ databases">
        <title>Genomic Encyclopedia of Type Strains, Phase IV (KMG-IV): sequencing the most valuable type-strain genomes for metagenomic binning, comparative biology and taxonomic classification.</title>
        <authorList>
            <person name="Goeker M."/>
        </authorList>
    </citation>
    <scope>NUCLEOTIDE SEQUENCE [LARGE SCALE GENOMIC DNA]</scope>
    <source>
        <strain evidence="2 3">DSM 27848</strain>
    </source>
</reference>
<dbReference type="EMBL" id="JAUSUO010000001">
    <property type="protein sequence ID" value="MDQ0341845.1"/>
    <property type="molecule type" value="Genomic_DNA"/>
</dbReference>
<feature type="transmembrane region" description="Helical" evidence="1">
    <location>
        <begin position="118"/>
        <end position="140"/>
    </location>
</feature>
<keyword evidence="1" id="KW-0812">Transmembrane</keyword>
<gene>
    <name evidence="2" type="ORF">J2S14_000638</name>
</gene>
<dbReference type="RefSeq" id="WP_244680059.1">
    <property type="nucleotide sequence ID" value="NZ_JALIRM010000001.1"/>
</dbReference>
<name>A0ABU0D0B9_9BACI</name>